<evidence type="ECO:0000313" key="7">
    <source>
        <dbReference type="Proteomes" id="UP000199670"/>
    </source>
</evidence>
<dbReference type="STRING" id="1798182.GA0061081_103228"/>
<dbReference type="Pfam" id="PF00126">
    <property type="entry name" value="HTH_1"/>
    <property type="match status" value="1"/>
</dbReference>
<keyword evidence="2" id="KW-0805">Transcription regulation</keyword>
<dbReference type="Gene3D" id="1.10.10.10">
    <property type="entry name" value="Winged helix-like DNA-binding domain superfamily/Winged helix DNA-binding domain"/>
    <property type="match status" value="1"/>
</dbReference>
<evidence type="ECO:0000313" key="6">
    <source>
        <dbReference type="EMBL" id="SCC00506.1"/>
    </source>
</evidence>
<name>A0A1C4B0Z3_9GAMM</name>
<evidence type="ECO:0000256" key="3">
    <source>
        <dbReference type="ARBA" id="ARBA00023125"/>
    </source>
</evidence>
<keyword evidence="4" id="KW-0804">Transcription</keyword>
<evidence type="ECO:0000256" key="1">
    <source>
        <dbReference type="ARBA" id="ARBA00009437"/>
    </source>
</evidence>
<dbReference type="OrthoDB" id="9786526at2"/>
<dbReference type="RefSeq" id="WP_091347702.1">
    <property type="nucleotide sequence ID" value="NZ_FMAQ01000003.1"/>
</dbReference>
<dbReference type="InterPro" id="IPR005119">
    <property type="entry name" value="LysR_subst-bd"/>
</dbReference>
<dbReference type="InterPro" id="IPR000847">
    <property type="entry name" value="LysR_HTH_N"/>
</dbReference>
<keyword evidence="3 6" id="KW-0238">DNA-binding</keyword>
<evidence type="ECO:0000256" key="2">
    <source>
        <dbReference type="ARBA" id="ARBA00023015"/>
    </source>
</evidence>
<protein>
    <submittedName>
        <fullName evidence="6">DNA-binding transcriptional regulator, LysR family</fullName>
    </submittedName>
</protein>
<dbReference type="PANTHER" id="PTHR30537">
    <property type="entry name" value="HTH-TYPE TRANSCRIPTIONAL REGULATOR"/>
    <property type="match status" value="1"/>
</dbReference>
<dbReference type="PANTHER" id="PTHR30537:SF5">
    <property type="entry name" value="HTH-TYPE TRANSCRIPTIONAL ACTIVATOR TTDR-RELATED"/>
    <property type="match status" value="1"/>
</dbReference>
<dbReference type="GO" id="GO:0003677">
    <property type="term" value="F:DNA binding"/>
    <property type="evidence" value="ECO:0007669"/>
    <property type="project" value="UniProtKB-KW"/>
</dbReference>
<evidence type="ECO:0000256" key="4">
    <source>
        <dbReference type="ARBA" id="ARBA00023163"/>
    </source>
</evidence>
<dbReference type="EMBL" id="FMAQ01000003">
    <property type="protein sequence ID" value="SCC00506.1"/>
    <property type="molecule type" value="Genomic_DNA"/>
</dbReference>
<dbReference type="InterPro" id="IPR036388">
    <property type="entry name" value="WH-like_DNA-bd_sf"/>
</dbReference>
<keyword evidence="7" id="KW-1185">Reference proteome</keyword>
<proteinExistence type="inferred from homology"/>
<comment type="similarity">
    <text evidence="1">Belongs to the LysR transcriptional regulatory family.</text>
</comment>
<dbReference type="Proteomes" id="UP000199670">
    <property type="component" value="Unassembled WGS sequence"/>
</dbReference>
<dbReference type="SUPFAM" id="SSF53850">
    <property type="entry name" value="Periplasmic binding protein-like II"/>
    <property type="match status" value="1"/>
</dbReference>
<dbReference type="InterPro" id="IPR036390">
    <property type="entry name" value="WH_DNA-bd_sf"/>
</dbReference>
<dbReference type="GO" id="GO:0003700">
    <property type="term" value="F:DNA-binding transcription factor activity"/>
    <property type="evidence" value="ECO:0007669"/>
    <property type="project" value="InterPro"/>
</dbReference>
<dbReference type="AlphaFoldDB" id="A0A1C4B0Z3"/>
<reference evidence="7" key="1">
    <citation type="submission" date="2016-08" db="EMBL/GenBank/DDBJ databases">
        <authorList>
            <person name="Varghese N."/>
            <person name="Submissions Spin"/>
        </authorList>
    </citation>
    <scope>NUCLEOTIDE SEQUENCE [LARGE SCALE GENOMIC DNA]</scope>
    <source>
        <strain evidence="7">R-53248</strain>
    </source>
</reference>
<dbReference type="SUPFAM" id="SSF46785">
    <property type="entry name" value="Winged helix' DNA-binding domain"/>
    <property type="match status" value="1"/>
</dbReference>
<sequence>MDLFRSMKAFVLTVKTGSFASASISLNTSPQMVAKYILFLETQLGLKLLNRTTRSQNLTEFGKQYYERCVSILGEVEATSMLAQQFLDKPSGTLRISAPFTFGNFTLVPLISSFMKCYPQISVDIQLSDRYVDLIKDGFDIAFRIGDLSDSGLIARKLNPHQLIFAASPDYLAQYGVPLIPDDLKKHQCLIYQYVNQNKKDHVWPFMINGEIVNIPISGTFQSNQTSALVIAAIEGLGITMLPESMLQEPIKQKKLFPILQKFLPPAKPLNMLYTADRQQPPKLKAFIEFVLNAIS</sequence>
<evidence type="ECO:0000259" key="5">
    <source>
        <dbReference type="PROSITE" id="PS50931"/>
    </source>
</evidence>
<dbReference type="FunFam" id="3.40.190.290:FF:000001">
    <property type="entry name" value="Transcriptional regulator, LysR family"/>
    <property type="match status" value="1"/>
</dbReference>
<dbReference type="Pfam" id="PF03466">
    <property type="entry name" value="LysR_substrate"/>
    <property type="match status" value="1"/>
</dbReference>
<gene>
    <name evidence="6" type="ORF">GA0061081_103228</name>
</gene>
<feature type="domain" description="HTH lysR-type" evidence="5">
    <location>
        <begin position="1"/>
        <end position="59"/>
    </location>
</feature>
<organism evidence="6 7">
    <name type="scientific">Gilliamella bombicola</name>
    <dbReference type="NCBI Taxonomy" id="1798182"/>
    <lineage>
        <taxon>Bacteria</taxon>
        <taxon>Pseudomonadati</taxon>
        <taxon>Pseudomonadota</taxon>
        <taxon>Gammaproteobacteria</taxon>
        <taxon>Orbales</taxon>
        <taxon>Orbaceae</taxon>
        <taxon>Gilliamella</taxon>
    </lineage>
</organism>
<dbReference type="PROSITE" id="PS50931">
    <property type="entry name" value="HTH_LYSR"/>
    <property type="match status" value="1"/>
</dbReference>
<accession>A0A1C4B0Z3</accession>
<dbReference type="Gene3D" id="3.40.190.290">
    <property type="match status" value="1"/>
</dbReference>
<dbReference type="InterPro" id="IPR058163">
    <property type="entry name" value="LysR-type_TF_proteobact-type"/>
</dbReference>